<organism evidence="2 3">
    <name type="scientific">Xanthoceras sorbifolium</name>
    <dbReference type="NCBI Taxonomy" id="99658"/>
    <lineage>
        <taxon>Eukaryota</taxon>
        <taxon>Viridiplantae</taxon>
        <taxon>Streptophyta</taxon>
        <taxon>Embryophyta</taxon>
        <taxon>Tracheophyta</taxon>
        <taxon>Spermatophyta</taxon>
        <taxon>Magnoliopsida</taxon>
        <taxon>eudicotyledons</taxon>
        <taxon>Gunneridae</taxon>
        <taxon>Pentapetalae</taxon>
        <taxon>rosids</taxon>
        <taxon>malvids</taxon>
        <taxon>Sapindales</taxon>
        <taxon>Sapindaceae</taxon>
        <taxon>Xanthoceroideae</taxon>
        <taxon>Xanthoceras</taxon>
    </lineage>
</organism>
<dbReference type="InterPro" id="IPR025886">
    <property type="entry name" value="PP2-like"/>
</dbReference>
<dbReference type="CDD" id="cd22162">
    <property type="entry name" value="F-box_AtSKIP3-like"/>
    <property type="match status" value="2"/>
</dbReference>
<dbReference type="InterPro" id="IPR001810">
    <property type="entry name" value="F-box_dom"/>
</dbReference>
<proteinExistence type="predicted"/>
<reference evidence="2 3" key="1">
    <citation type="submission" date="2021-02" db="EMBL/GenBank/DDBJ databases">
        <title>Plant Genome Project.</title>
        <authorList>
            <person name="Zhang R.-G."/>
        </authorList>
    </citation>
    <scope>NUCLEOTIDE SEQUENCE [LARGE SCALE GENOMIC DNA]</scope>
    <source>
        <tissue evidence="2">Leaves</tissue>
    </source>
</reference>
<evidence type="ECO:0000259" key="1">
    <source>
        <dbReference type="SMART" id="SM00256"/>
    </source>
</evidence>
<sequence>MMSGILELPEGCIAAAISFTSPRDACRLACVSTTFRSAAESDAVWDHFLPPEYLSAISGSGSGAASSSSSSSTTTSSKKELYLRACHNPILINGGKLSFWLDKPSGKKCYMISARELKIVWSSTPEYWGWISLPEARFPEVAELRSVCWFEIRGEISTSLLSPMTTYVPYLVFKPTEESFGFGNNPVEVTVGLSGSEGQNRTVYLDTREQRDILFYLQLPRRRFKRGQASVPPDDRGFSPEKRGDGWLEIELGEFFYGGEEEGDLSMSILEVKRELPEGCIAAAISFTSPRDACRLACVSTTFRSAAESDAVWDHFLPPEYLSAISGSGSGASSSSSSSTTTSSKKELYLRACHNPILINEGKLSFWVDKPSGKKCYMISARELKIIWICTPEYWGWISLPEASEGQKRTVYLDTRRDIFPQLPRRFKRRQASVPPDDRGFPLEKRGDGWLEIELGKFFYGGDEEGDLSMTILEVKRGNWKQGLVFQGIEIRPKEE</sequence>
<feature type="domain" description="F-box" evidence="1">
    <location>
        <begin position="276"/>
        <end position="316"/>
    </location>
</feature>
<comment type="caution">
    <text evidence="2">The sequence shown here is derived from an EMBL/GenBank/DDBJ whole genome shotgun (WGS) entry which is preliminary data.</text>
</comment>
<accession>A0ABQ8I427</accession>
<dbReference type="PANTHER" id="PTHR32278">
    <property type="entry name" value="F-BOX DOMAIN-CONTAINING PROTEIN"/>
    <property type="match status" value="1"/>
</dbReference>
<dbReference type="InterPro" id="IPR036047">
    <property type="entry name" value="F-box-like_dom_sf"/>
</dbReference>
<feature type="domain" description="F-box" evidence="1">
    <location>
        <begin position="8"/>
        <end position="48"/>
    </location>
</feature>
<dbReference type="SUPFAM" id="SSF81383">
    <property type="entry name" value="F-box domain"/>
    <property type="match status" value="2"/>
</dbReference>
<dbReference type="PANTHER" id="PTHR32278:SF111">
    <property type="entry name" value="F-BOX PROTEIN PP2-B12-RELATED"/>
    <property type="match status" value="1"/>
</dbReference>
<dbReference type="Proteomes" id="UP000827721">
    <property type="component" value="Unassembled WGS sequence"/>
</dbReference>
<dbReference type="Pfam" id="PF14299">
    <property type="entry name" value="PP2"/>
    <property type="match status" value="3"/>
</dbReference>
<keyword evidence="3" id="KW-1185">Reference proteome</keyword>
<dbReference type="SMART" id="SM00256">
    <property type="entry name" value="FBOX"/>
    <property type="match status" value="2"/>
</dbReference>
<evidence type="ECO:0000313" key="2">
    <source>
        <dbReference type="EMBL" id="KAH7571397.1"/>
    </source>
</evidence>
<name>A0ABQ8I427_9ROSI</name>
<dbReference type="EMBL" id="JAFEMO010000004">
    <property type="protein sequence ID" value="KAH7571397.1"/>
    <property type="molecule type" value="Genomic_DNA"/>
</dbReference>
<protein>
    <recommendedName>
        <fullName evidence="1">F-box domain-containing protein</fullName>
    </recommendedName>
</protein>
<gene>
    <name evidence="2" type="ORF">JRO89_XS04G0043000</name>
</gene>
<evidence type="ECO:0000313" key="3">
    <source>
        <dbReference type="Proteomes" id="UP000827721"/>
    </source>
</evidence>
<dbReference type="Pfam" id="PF00646">
    <property type="entry name" value="F-box"/>
    <property type="match status" value="1"/>
</dbReference>